<dbReference type="KEGG" id="chg:AXF12_06460"/>
<evidence type="ECO:0000313" key="4">
    <source>
        <dbReference type="Proteomes" id="UP000065822"/>
    </source>
</evidence>
<dbReference type="PANTHER" id="PTHR43685:SF2">
    <property type="entry name" value="GLYCOSYLTRANSFERASE 2-LIKE DOMAIN-CONTAINING PROTEIN"/>
    <property type="match status" value="1"/>
</dbReference>
<evidence type="ECO:0000313" key="2">
    <source>
        <dbReference type="EMBL" id="AMD85182.1"/>
    </source>
</evidence>
<dbReference type="SUPFAM" id="SSF53448">
    <property type="entry name" value="Nucleotide-diphospho-sugar transferases"/>
    <property type="match status" value="1"/>
</dbReference>
<dbReference type="EMBL" id="LT906449">
    <property type="protein sequence ID" value="SNV04408.1"/>
    <property type="molecule type" value="Genomic_DNA"/>
</dbReference>
<dbReference type="Pfam" id="PF00535">
    <property type="entry name" value="Glycos_transf_2"/>
    <property type="match status" value="1"/>
</dbReference>
<dbReference type="InterPro" id="IPR050834">
    <property type="entry name" value="Glycosyltransf_2"/>
</dbReference>
<dbReference type="Proteomes" id="UP000065822">
    <property type="component" value="Chromosome"/>
</dbReference>
<name>A0AAX2GVC6_9FLAO</name>
<organism evidence="3 5">
    <name type="scientific">Capnocytophaga haemolytica</name>
    <dbReference type="NCBI Taxonomy" id="45243"/>
    <lineage>
        <taxon>Bacteria</taxon>
        <taxon>Pseudomonadati</taxon>
        <taxon>Bacteroidota</taxon>
        <taxon>Flavobacteriia</taxon>
        <taxon>Flavobacteriales</taxon>
        <taxon>Flavobacteriaceae</taxon>
        <taxon>Capnocytophaga</taxon>
    </lineage>
</organism>
<reference evidence="2 4" key="1">
    <citation type="submission" date="2016-02" db="EMBL/GenBank/DDBJ databases">
        <authorList>
            <person name="Holder M.E."/>
            <person name="Ajami N.J."/>
            <person name="Petrosino J.F."/>
        </authorList>
    </citation>
    <scope>NUCLEOTIDE SEQUENCE [LARGE SCALE GENOMIC DNA]</scope>
    <source>
        <strain evidence="2 4">CCUG 32990</strain>
    </source>
</reference>
<dbReference type="Gene3D" id="3.90.550.10">
    <property type="entry name" value="Spore Coat Polysaccharide Biosynthesis Protein SpsA, Chain A"/>
    <property type="match status" value="1"/>
</dbReference>
<dbReference type="PANTHER" id="PTHR43685">
    <property type="entry name" value="GLYCOSYLTRANSFERASE"/>
    <property type="match status" value="1"/>
</dbReference>
<accession>A0AAX2GVC6</accession>
<dbReference type="RefSeq" id="WP_066429338.1">
    <property type="nucleotide sequence ID" value="NZ_CP014227.1"/>
</dbReference>
<reference evidence="3 5" key="2">
    <citation type="submission" date="2017-06" db="EMBL/GenBank/DDBJ databases">
        <authorList>
            <consortium name="Pathogen Informatics"/>
        </authorList>
    </citation>
    <scope>NUCLEOTIDE SEQUENCE [LARGE SCALE GENOMIC DNA]</scope>
    <source>
        <strain evidence="3 5">NCTC12947</strain>
    </source>
</reference>
<proteinExistence type="predicted"/>
<dbReference type="InterPro" id="IPR029044">
    <property type="entry name" value="Nucleotide-diphossugar_trans"/>
</dbReference>
<evidence type="ECO:0000313" key="3">
    <source>
        <dbReference type="EMBL" id="SNV04408.1"/>
    </source>
</evidence>
<gene>
    <name evidence="3" type="primary">kfoC_1</name>
    <name evidence="2" type="ORF">AXF12_06460</name>
    <name evidence="3" type="ORF">SAMEA44541418_00417</name>
</gene>
<evidence type="ECO:0000313" key="5">
    <source>
        <dbReference type="Proteomes" id="UP000215539"/>
    </source>
</evidence>
<sequence length="304" mass="35779">MKEPLVTVVVITYNSEKYVLETLESIKSQTYADIELIVSDDCSKDNTVAITERWLNENKDRFIDTKLITTEVNTGIPANCNRGWKAAKGEWIKYIAGDDTLKIDAIESFVEFIDKNAETKIVHSNIDMYVDDFTEKNFKSIYASTFFNEKLSIDKQFELLSLRSFIPAPSVIINKGLLEELSGFDETIPLCEDYPFWLKVNSAGYLFYYLDKVTANYRLHNASVSTSSENHLFSLFFKTEIVVYKKYIKGKRGRLFDFFREYEYNLKFFFEKKNLNKGKYMLLYKCLHFPYRIYEKYLLKKIIR</sequence>
<feature type="domain" description="Glycosyltransferase 2-like" evidence="1">
    <location>
        <begin position="7"/>
        <end position="180"/>
    </location>
</feature>
<evidence type="ECO:0000259" key="1">
    <source>
        <dbReference type="Pfam" id="PF00535"/>
    </source>
</evidence>
<keyword evidence="4" id="KW-1185">Reference proteome</keyword>
<dbReference type="Proteomes" id="UP000215539">
    <property type="component" value="Chromosome 1"/>
</dbReference>
<dbReference type="EMBL" id="CP014227">
    <property type="protein sequence ID" value="AMD85182.1"/>
    <property type="molecule type" value="Genomic_DNA"/>
</dbReference>
<dbReference type="AlphaFoldDB" id="A0AAX2GVC6"/>
<protein>
    <submittedName>
        <fullName evidence="3">Chondroitin polymerase</fullName>
    </submittedName>
</protein>
<dbReference type="InterPro" id="IPR001173">
    <property type="entry name" value="Glyco_trans_2-like"/>
</dbReference>